<accession>A0A7E4VK29</accession>
<name>A0A7E4VK29_PANRE</name>
<protein>
    <submittedName>
        <fullName evidence="2">Uncharacterized protein</fullName>
    </submittedName>
</protein>
<dbReference type="AlphaFoldDB" id="A0A7E4VK29"/>
<evidence type="ECO:0000313" key="1">
    <source>
        <dbReference type="Proteomes" id="UP000492821"/>
    </source>
</evidence>
<dbReference type="Proteomes" id="UP000492821">
    <property type="component" value="Unassembled WGS sequence"/>
</dbReference>
<reference evidence="1" key="1">
    <citation type="journal article" date="2013" name="Genetics">
        <title>The draft genome and transcriptome of Panagrellus redivivus are shaped by the harsh demands of a free-living lifestyle.</title>
        <authorList>
            <person name="Srinivasan J."/>
            <person name="Dillman A.R."/>
            <person name="Macchietto M.G."/>
            <person name="Heikkinen L."/>
            <person name="Lakso M."/>
            <person name="Fracchia K.M."/>
            <person name="Antoshechkin I."/>
            <person name="Mortazavi A."/>
            <person name="Wong G."/>
            <person name="Sternberg P.W."/>
        </authorList>
    </citation>
    <scope>NUCLEOTIDE SEQUENCE [LARGE SCALE GENOMIC DNA]</scope>
    <source>
        <strain evidence="1">MT8872</strain>
    </source>
</reference>
<proteinExistence type="predicted"/>
<dbReference type="WBParaSite" id="Pan_g21494.t1">
    <property type="protein sequence ID" value="Pan_g21494.t1"/>
    <property type="gene ID" value="Pan_g21494"/>
</dbReference>
<reference evidence="2" key="2">
    <citation type="submission" date="2020-10" db="UniProtKB">
        <authorList>
            <consortium name="WormBaseParasite"/>
        </authorList>
    </citation>
    <scope>IDENTIFICATION</scope>
</reference>
<evidence type="ECO:0000313" key="2">
    <source>
        <dbReference type="WBParaSite" id="Pan_g21494.t1"/>
    </source>
</evidence>
<keyword evidence="1" id="KW-1185">Reference proteome</keyword>
<sequence length="120" mass="13074">MTAFTQERLAGCVWLPAGKSRKRVISDNLDDCTLPPISRGNNNALEAGLSHVTSNKLSRNKRQRAINIGFNNSLTRSTGSLSKLVAAAARSVKTANCHSAAVAMKMKSRSIINSFLFRRK</sequence>
<organism evidence="1 2">
    <name type="scientific">Panagrellus redivivus</name>
    <name type="common">Microworm</name>
    <dbReference type="NCBI Taxonomy" id="6233"/>
    <lineage>
        <taxon>Eukaryota</taxon>
        <taxon>Metazoa</taxon>
        <taxon>Ecdysozoa</taxon>
        <taxon>Nematoda</taxon>
        <taxon>Chromadorea</taxon>
        <taxon>Rhabditida</taxon>
        <taxon>Tylenchina</taxon>
        <taxon>Panagrolaimomorpha</taxon>
        <taxon>Panagrolaimoidea</taxon>
        <taxon>Panagrolaimidae</taxon>
        <taxon>Panagrellus</taxon>
    </lineage>
</organism>